<dbReference type="PROSITE" id="PS50878">
    <property type="entry name" value="RT_POL"/>
    <property type="match status" value="1"/>
</dbReference>
<feature type="domain" description="Reverse transcriptase" evidence="2">
    <location>
        <begin position="288"/>
        <end position="527"/>
    </location>
</feature>
<accession>A0AAW5I0P1</accession>
<dbReference type="Pfam" id="PF00078">
    <property type="entry name" value="RVT_1"/>
    <property type="match status" value="1"/>
</dbReference>
<protein>
    <submittedName>
        <fullName evidence="3">RNA-directed DNA polymerase</fullName>
    </submittedName>
</protein>
<name>A0AAW5I0P1_9BACT</name>
<dbReference type="SUPFAM" id="SSF50494">
    <property type="entry name" value="Trypsin-like serine proteases"/>
    <property type="match status" value="1"/>
</dbReference>
<dbReference type="InterPro" id="IPR043502">
    <property type="entry name" value="DNA/RNA_pol_sf"/>
</dbReference>
<dbReference type="InterPro" id="IPR009003">
    <property type="entry name" value="Peptidase_S1_PA"/>
</dbReference>
<dbReference type="PANTHER" id="PTHR34047:SF8">
    <property type="entry name" value="PROTEIN YKFC"/>
    <property type="match status" value="1"/>
</dbReference>
<comment type="similarity">
    <text evidence="1">Belongs to the bacterial reverse transcriptase family.</text>
</comment>
<dbReference type="SUPFAM" id="SSF56672">
    <property type="entry name" value="DNA/RNA polymerases"/>
    <property type="match status" value="1"/>
</dbReference>
<dbReference type="EMBL" id="JANDXR010000010">
    <property type="protein sequence ID" value="MCP9501748.1"/>
    <property type="molecule type" value="Genomic_DNA"/>
</dbReference>
<dbReference type="AlphaFoldDB" id="A0AAW5I0P1"/>
<keyword evidence="3" id="KW-0548">Nucleotidyltransferase</keyword>
<dbReference type="GO" id="GO:0003964">
    <property type="term" value="F:RNA-directed DNA polymerase activity"/>
    <property type="evidence" value="ECO:0007669"/>
    <property type="project" value="UniProtKB-KW"/>
</dbReference>
<evidence type="ECO:0000313" key="4">
    <source>
        <dbReference type="Proteomes" id="UP001206014"/>
    </source>
</evidence>
<reference evidence="3" key="1">
    <citation type="submission" date="2022-07" db="EMBL/GenBank/DDBJ databases">
        <title>Prevotella copri.</title>
        <authorList>
            <person name="Yang C."/>
        </authorList>
    </citation>
    <scope>NUCLEOTIDE SEQUENCE</scope>
    <source>
        <strain evidence="3">HF88</strain>
    </source>
</reference>
<evidence type="ECO:0000256" key="1">
    <source>
        <dbReference type="ARBA" id="ARBA00034120"/>
    </source>
</evidence>
<dbReference type="RefSeq" id="WP_254949475.1">
    <property type="nucleotide sequence ID" value="NZ_JANDWI010000012.1"/>
</dbReference>
<gene>
    <name evidence="3" type="ORF">NND11_09320</name>
</gene>
<keyword evidence="3" id="KW-0808">Transferase</keyword>
<dbReference type="PANTHER" id="PTHR34047">
    <property type="entry name" value="NUCLEAR INTRON MATURASE 1, MITOCHONDRIAL-RELATED"/>
    <property type="match status" value="1"/>
</dbReference>
<dbReference type="CDD" id="cd01646">
    <property type="entry name" value="RT_Bac_retron_I"/>
    <property type="match status" value="1"/>
</dbReference>
<evidence type="ECO:0000313" key="3">
    <source>
        <dbReference type="EMBL" id="MCP9501748.1"/>
    </source>
</evidence>
<proteinExistence type="inferred from homology"/>
<comment type="caution">
    <text evidence="3">The sequence shown here is derived from an EMBL/GenBank/DDBJ whole genome shotgun (WGS) entry which is preliminary data.</text>
</comment>
<dbReference type="Proteomes" id="UP001206014">
    <property type="component" value="Unassembled WGS sequence"/>
</dbReference>
<sequence length="791" mass="91564">MVNESLNYNYNSCSISLLVAGSMQSGSGFIYVTPPTCDYNYIITAKHIFQEGNSTVAINRLSDITVKRYLLESKLEELIVKQASLANRLYCSDKMDLAILKIDKEWMPKAKRIYVRNIMDVENESLCESVSFPTILRDERTKLTFEVKDNEQFCLRLKDAVKDIAHFSAISGSGIFLKSAPYLIGVIASYRLQNFELNEICVSKIDWGIVNLDLKARKWFQLEMNESKYSKISDNREIINIGDVLVNGVSFDFYRGIDNLGYDLRDDWFFDPLHYADMCNKAFVLEYFSIQENRINYKAEKMPIAYLPKKTLILRKAMIGRFIDRLVYTSLLQILGPAIDRNLSPYVFSARYNKENGPGLIVNGVQQWIKMNYLIKDWIEEGKGCLVKVDLLNYYDTINKEILIRLLYEIASSNEEKKAVVFLNGFLQQIDEPENKVGIPQNCDASSLLATFYVSHVDEFMLSRALNYCRFMDDIYFVAADVYEARHLLQLMEKELRSIGLALNAQKVEFISLDDQEKTFRFRENIYSYDHTKQMIYVLMRSHQKARRMNAMAKLMEEVNQALFNRNAQDIDRAERSLKFCLHILSTCPIKLYTGWEGFLNALLELVDMQENDPSLTPLLCQILASLSKARDISNIKEKIAASLMKGHFTYEWQTYNLWMLLAYLKYQTPELLKYAAQQIDSNDETRRIEVAAIMIYMATIKPKYNRILLHKLRNGQIHGYVQQRCALIACRAIESEAIDDAVKAVLPSDLQVCHSFLNKHKERGLIYFHRISSTYLKSSSSLFPEFYSGL</sequence>
<keyword evidence="3" id="KW-0695">RNA-directed DNA polymerase</keyword>
<dbReference type="InterPro" id="IPR000477">
    <property type="entry name" value="RT_dom"/>
</dbReference>
<evidence type="ECO:0000259" key="2">
    <source>
        <dbReference type="PROSITE" id="PS50878"/>
    </source>
</evidence>
<dbReference type="InterPro" id="IPR051083">
    <property type="entry name" value="GrpII_Intron_Splice-Mob/Def"/>
</dbReference>
<organism evidence="3 4">
    <name type="scientific">Segatella copri</name>
    <dbReference type="NCBI Taxonomy" id="165179"/>
    <lineage>
        <taxon>Bacteria</taxon>
        <taxon>Pseudomonadati</taxon>
        <taxon>Bacteroidota</taxon>
        <taxon>Bacteroidia</taxon>
        <taxon>Bacteroidales</taxon>
        <taxon>Prevotellaceae</taxon>
        <taxon>Segatella</taxon>
    </lineage>
</organism>